<evidence type="ECO:0000313" key="3">
    <source>
        <dbReference type="EMBL" id="RHN13206.1"/>
    </source>
</evidence>
<dbReference type="InterPro" id="IPR036736">
    <property type="entry name" value="ACP-like_sf"/>
</dbReference>
<gene>
    <name evidence="3" type="ORF">DWZ29_08020</name>
    <name evidence="2" type="ORF">DXD91_15305</name>
</gene>
<dbReference type="RefSeq" id="WP_016289308.1">
    <property type="nucleotide sequence ID" value="NZ_QRQO01000019.1"/>
</dbReference>
<dbReference type="EMBL" id="QRQO01000019">
    <property type="protein sequence ID" value="RHN13206.1"/>
    <property type="molecule type" value="Genomic_DNA"/>
</dbReference>
<dbReference type="Pfam" id="PF00550">
    <property type="entry name" value="PP-binding"/>
    <property type="match status" value="1"/>
</dbReference>
<reference evidence="4 5" key="1">
    <citation type="submission" date="2018-08" db="EMBL/GenBank/DDBJ databases">
        <title>A genome reference for cultivated species of the human gut microbiota.</title>
        <authorList>
            <person name="Zou Y."/>
            <person name="Xue W."/>
            <person name="Luo G."/>
        </authorList>
    </citation>
    <scope>NUCLEOTIDE SEQUENCE [LARGE SCALE GENOMIC DNA]</scope>
    <source>
        <strain evidence="3 5">AF31-17AC</strain>
        <strain evidence="2 4">TM10-1AC</strain>
    </source>
</reference>
<dbReference type="Proteomes" id="UP000283700">
    <property type="component" value="Unassembled WGS sequence"/>
</dbReference>
<dbReference type="EMBL" id="QSOE01000188">
    <property type="protein sequence ID" value="RGI76498.1"/>
    <property type="molecule type" value="Genomic_DNA"/>
</dbReference>
<comment type="caution">
    <text evidence="2">The sequence shown here is derived from an EMBL/GenBank/DDBJ whole genome shotgun (WGS) entry which is preliminary data.</text>
</comment>
<dbReference type="SUPFAM" id="SSF47336">
    <property type="entry name" value="ACP-like"/>
    <property type="match status" value="1"/>
</dbReference>
<proteinExistence type="predicted"/>
<feature type="domain" description="Carrier" evidence="1">
    <location>
        <begin position="1"/>
        <end position="73"/>
    </location>
</feature>
<dbReference type="AlphaFoldDB" id="A0A374MYQ1"/>
<protein>
    <submittedName>
        <fullName evidence="2">Acyl carrier protein</fullName>
    </submittedName>
</protein>
<dbReference type="PROSITE" id="PS50075">
    <property type="entry name" value="CARRIER"/>
    <property type="match status" value="1"/>
</dbReference>
<sequence length="78" mass="8613">MEQKIYEILKERFGIEDTINSDTDLVNQLGFESISLVELASVLSKETGVKVTHSQAIKWTTVKSILSTLAANSKDNNA</sequence>
<evidence type="ECO:0000313" key="2">
    <source>
        <dbReference type="EMBL" id="RGI76498.1"/>
    </source>
</evidence>
<name>A0A374MYQ1_9FIRM</name>
<dbReference type="Proteomes" id="UP000262524">
    <property type="component" value="Unassembled WGS sequence"/>
</dbReference>
<dbReference type="Gene3D" id="1.10.1200.10">
    <property type="entry name" value="ACP-like"/>
    <property type="match status" value="1"/>
</dbReference>
<evidence type="ECO:0000259" key="1">
    <source>
        <dbReference type="PROSITE" id="PS50075"/>
    </source>
</evidence>
<evidence type="ECO:0000313" key="4">
    <source>
        <dbReference type="Proteomes" id="UP000262524"/>
    </source>
</evidence>
<dbReference type="InterPro" id="IPR009081">
    <property type="entry name" value="PP-bd_ACP"/>
</dbReference>
<accession>A0A374MYQ1</accession>
<evidence type="ECO:0000313" key="5">
    <source>
        <dbReference type="Proteomes" id="UP000283700"/>
    </source>
</evidence>
<organism evidence="2 4">
    <name type="scientific">Anaerobutyricum hallii</name>
    <dbReference type="NCBI Taxonomy" id="39488"/>
    <lineage>
        <taxon>Bacteria</taxon>
        <taxon>Bacillati</taxon>
        <taxon>Bacillota</taxon>
        <taxon>Clostridia</taxon>
        <taxon>Lachnospirales</taxon>
        <taxon>Lachnospiraceae</taxon>
        <taxon>Anaerobutyricum</taxon>
    </lineage>
</organism>